<dbReference type="Pfam" id="PF09339">
    <property type="entry name" value="HTH_IclR"/>
    <property type="match status" value="1"/>
</dbReference>
<dbReference type="InterPro" id="IPR050707">
    <property type="entry name" value="HTH_MetabolicPath_Reg"/>
</dbReference>
<keyword evidence="7" id="KW-1185">Reference proteome</keyword>
<dbReference type="InterPro" id="IPR029016">
    <property type="entry name" value="GAF-like_dom_sf"/>
</dbReference>
<dbReference type="Proteomes" id="UP000215483">
    <property type="component" value="Unassembled WGS sequence"/>
</dbReference>
<evidence type="ECO:0000259" key="5">
    <source>
        <dbReference type="PROSITE" id="PS51078"/>
    </source>
</evidence>
<dbReference type="InterPro" id="IPR036390">
    <property type="entry name" value="WH_DNA-bd_sf"/>
</dbReference>
<dbReference type="GO" id="GO:0003700">
    <property type="term" value="F:DNA-binding transcription factor activity"/>
    <property type="evidence" value="ECO:0007669"/>
    <property type="project" value="TreeGrafter"/>
</dbReference>
<dbReference type="InterPro" id="IPR036388">
    <property type="entry name" value="WH-like_DNA-bd_sf"/>
</dbReference>
<dbReference type="GO" id="GO:0003677">
    <property type="term" value="F:DNA binding"/>
    <property type="evidence" value="ECO:0007669"/>
    <property type="project" value="UniProtKB-KW"/>
</dbReference>
<evidence type="ECO:0000313" key="6">
    <source>
        <dbReference type="EMBL" id="OXY91968.1"/>
    </source>
</evidence>
<reference evidence="6 7" key="1">
    <citation type="submission" date="2016-07" db="EMBL/GenBank/DDBJ databases">
        <title>Draft genome of Streptomyces diastatochromogenes.</title>
        <authorList>
            <person name="Podduturi R."/>
            <person name="Lukassen M.B."/>
            <person name="Clausen N."/>
            <person name="Nielsen J.L."/>
            <person name="Jorgensen N.O."/>
        </authorList>
    </citation>
    <scope>NUCLEOTIDE SEQUENCE [LARGE SCALE GENOMIC DNA]</scope>
    <source>
        <strain evidence="6 7">DSM 40608</strain>
    </source>
</reference>
<dbReference type="PROSITE" id="PS51078">
    <property type="entry name" value="ICLR_ED"/>
    <property type="match status" value="1"/>
</dbReference>
<accession>A0A233S8I4</accession>
<dbReference type="InterPro" id="IPR005471">
    <property type="entry name" value="Tscrpt_reg_IclR_N"/>
</dbReference>
<evidence type="ECO:0000313" key="7">
    <source>
        <dbReference type="Proteomes" id="UP000215483"/>
    </source>
</evidence>
<dbReference type="AlphaFoldDB" id="A0A233S8I4"/>
<dbReference type="SUPFAM" id="SSF46785">
    <property type="entry name" value="Winged helix' DNA-binding domain"/>
    <property type="match status" value="1"/>
</dbReference>
<evidence type="ECO:0000256" key="1">
    <source>
        <dbReference type="ARBA" id="ARBA00023015"/>
    </source>
</evidence>
<evidence type="ECO:0000259" key="4">
    <source>
        <dbReference type="PROSITE" id="PS51077"/>
    </source>
</evidence>
<dbReference type="SMART" id="SM00346">
    <property type="entry name" value="HTH_ICLR"/>
    <property type="match status" value="1"/>
</dbReference>
<keyword evidence="2" id="KW-0238">DNA-binding</keyword>
<dbReference type="PANTHER" id="PTHR30136:SF24">
    <property type="entry name" value="HTH-TYPE TRANSCRIPTIONAL REPRESSOR ALLR"/>
    <property type="match status" value="1"/>
</dbReference>
<dbReference type="SUPFAM" id="SSF55781">
    <property type="entry name" value="GAF domain-like"/>
    <property type="match status" value="1"/>
</dbReference>
<feature type="domain" description="HTH iclR-type" evidence="4">
    <location>
        <begin position="11"/>
        <end position="72"/>
    </location>
</feature>
<dbReference type="OrthoDB" id="60629at2"/>
<keyword evidence="1" id="KW-0805">Transcription regulation</keyword>
<dbReference type="RefSeq" id="WP_094219609.1">
    <property type="nucleotide sequence ID" value="NZ_MCGQ01000026.1"/>
</dbReference>
<dbReference type="PANTHER" id="PTHR30136">
    <property type="entry name" value="HELIX-TURN-HELIX TRANSCRIPTIONAL REGULATOR, ICLR FAMILY"/>
    <property type="match status" value="1"/>
</dbReference>
<dbReference type="Pfam" id="PF01614">
    <property type="entry name" value="IclR_C"/>
    <property type="match status" value="1"/>
</dbReference>
<dbReference type="GO" id="GO:0045892">
    <property type="term" value="P:negative regulation of DNA-templated transcription"/>
    <property type="evidence" value="ECO:0007669"/>
    <property type="project" value="TreeGrafter"/>
</dbReference>
<dbReference type="PROSITE" id="PS51077">
    <property type="entry name" value="HTH_ICLR"/>
    <property type="match status" value="1"/>
</dbReference>
<dbReference type="EMBL" id="MCGQ01000026">
    <property type="protein sequence ID" value="OXY91968.1"/>
    <property type="molecule type" value="Genomic_DNA"/>
</dbReference>
<evidence type="ECO:0000256" key="2">
    <source>
        <dbReference type="ARBA" id="ARBA00023125"/>
    </source>
</evidence>
<sequence length="263" mass="27592">MTTSPSGAPERSVVDRTLSILGAFDRDNRTLTLTDISRRSGLPVATVHRIVNKLTGWGALERCSDGLYSIGLRLWETAVLAPRSSSLAEAAQPYLVELHRQTSLGATIAIRDGAESVCLSIMSNQTDLAELYGHPGGRLPLHASSVGLVLLAHAGASVRSAICAGPLPAYTPATITDGTALGRTLVRIRREGHALVRNTLTEGRGGLAVPVRDGRGAVVAAVGAVGHVDLVQPVRLLPHVRAAAEAIARSVRSCGWRDVEVGT</sequence>
<proteinExistence type="predicted"/>
<keyword evidence="3" id="KW-0804">Transcription</keyword>
<name>A0A233S8I4_STRDA</name>
<organism evidence="6 7">
    <name type="scientific">Streptomyces diastatochromogenes</name>
    <dbReference type="NCBI Taxonomy" id="42236"/>
    <lineage>
        <taxon>Bacteria</taxon>
        <taxon>Bacillati</taxon>
        <taxon>Actinomycetota</taxon>
        <taxon>Actinomycetes</taxon>
        <taxon>Kitasatosporales</taxon>
        <taxon>Streptomycetaceae</taxon>
        <taxon>Streptomyces</taxon>
    </lineage>
</organism>
<dbReference type="InterPro" id="IPR014757">
    <property type="entry name" value="Tscrpt_reg_IclR_C"/>
</dbReference>
<dbReference type="Gene3D" id="1.10.10.10">
    <property type="entry name" value="Winged helix-like DNA-binding domain superfamily/Winged helix DNA-binding domain"/>
    <property type="match status" value="1"/>
</dbReference>
<dbReference type="Gene3D" id="3.30.450.40">
    <property type="match status" value="1"/>
</dbReference>
<comment type="caution">
    <text evidence="6">The sequence shown here is derived from an EMBL/GenBank/DDBJ whole genome shotgun (WGS) entry which is preliminary data.</text>
</comment>
<evidence type="ECO:0000256" key="3">
    <source>
        <dbReference type="ARBA" id="ARBA00023163"/>
    </source>
</evidence>
<protein>
    <submittedName>
        <fullName evidence="6">IclR family transcriptional regulator</fullName>
    </submittedName>
</protein>
<feature type="domain" description="IclR-ED" evidence="5">
    <location>
        <begin position="73"/>
        <end position="253"/>
    </location>
</feature>
<gene>
    <name evidence="6" type="ORF">BEK98_28220</name>
</gene>